<protein>
    <submittedName>
        <fullName evidence="1">Uncharacterized protein</fullName>
    </submittedName>
</protein>
<reference evidence="1 2" key="1">
    <citation type="submission" date="2017-06" db="EMBL/GenBank/DDBJ databases">
        <title>Comparative genomic analysis of Ambrosia Fusariam Clade fungi.</title>
        <authorList>
            <person name="Stajich J.E."/>
            <person name="Carrillo J."/>
            <person name="Kijimoto T."/>
            <person name="Eskalen A."/>
            <person name="O'Donnell K."/>
            <person name="Kasson M."/>
        </authorList>
    </citation>
    <scope>NUCLEOTIDE SEQUENCE [LARGE SCALE GENOMIC DNA]</scope>
    <source>
        <strain evidence="1 2">UCR1854</strain>
    </source>
</reference>
<dbReference type="Proteomes" id="UP000287124">
    <property type="component" value="Unassembled WGS sequence"/>
</dbReference>
<keyword evidence="2" id="KW-1185">Reference proteome</keyword>
<organism evidence="1 2">
    <name type="scientific">Fusarium euwallaceae</name>
    <dbReference type="NCBI Taxonomy" id="1147111"/>
    <lineage>
        <taxon>Eukaryota</taxon>
        <taxon>Fungi</taxon>
        <taxon>Dikarya</taxon>
        <taxon>Ascomycota</taxon>
        <taxon>Pezizomycotina</taxon>
        <taxon>Sordariomycetes</taxon>
        <taxon>Hypocreomycetidae</taxon>
        <taxon>Hypocreales</taxon>
        <taxon>Nectriaceae</taxon>
        <taxon>Fusarium</taxon>
        <taxon>Fusarium solani species complex</taxon>
    </lineage>
</organism>
<sequence length="211" mass="23605">MSTSNNFPICTVCALRLDPRSWMRLSNGPFPQCWHQFLWKRIAVSFEGPFWPRWCPEPASLSIPDDAVSLRFAKVSWDPAQIATLPDGLQVIPQTSDEESSRGIVGIHFACLDLASRVIKTSRVAEIRSIGDLWVTLERRCAIVDDGDVYDPFLPAIPNCPNIRDDKPDDLENLDMTRSYLLIDNPYGSVGLSPYRQRPDGWLSAAALATG</sequence>
<evidence type="ECO:0000313" key="2">
    <source>
        <dbReference type="Proteomes" id="UP000287124"/>
    </source>
</evidence>
<proteinExistence type="predicted"/>
<accession>A0A430LP22</accession>
<comment type="caution">
    <text evidence="1">The sequence shown here is derived from an EMBL/GenBank/DDBJ whole genome shotgun (WGS) entry which is preliminary data.</text>
</comment>
<dbReference type="EMBL" id="MIKF01000120">
    <property type="protein sequence ID" value="RTE77443.1"/>
    <property type="molecule type" value="Genomic_DNA"/>
</dbReference>
<dbReference type="AlphaFoldDB" id="A0A430LP22"/>
<evidence type="ECO:0000313" key="1">
    <source>
        <dbReference type="EMBL" id="RTE77443.1"/>
    </source>
</evidence>
<gene>
    <name evidence="1" type="ORF">BHE90_008048</name>
</gene>
<name>A0A430LP22_9HYPO</name>